<keyword evidence="1" id="KW-0812">Transmembrane</keyword>
<sequence length="81" mass="8894">MIAIVLALLNTFVKPILSFIAFPITFMSLGLFQLVINGFVLEIAEMILAPDFYIPSFGLTILMSIVISILYSLLGIGKIND</sequence>
<evidence type="ECO:0000313" key="3">
    <source>
        <dbReference type="Proteomes" id="UP001060112"/>
    </source>
</evidence>
<dbReference type="EMBL" id="CP101620">
    <property type="protein sequence ID" value="UTY38965.1"/>
    <property type="molecule type" value="Genomic_DNA"/>
</dbReference>
<dbReference type="Proteomes" id="UP001060112">
    <property type="component" value="Chromosome"/>
</dbReference>
<dbReference type="PANTHER" id="PTHR37309:SF1">
    <property type="entry name" value="SLR0284 PROTEIN"/>
    <property type="match status" value="1"/>
</dbReference>
<feature type="transmembrane region" description="Helical" evidence="1">
    <location>
        <begin position="52"/>
        <end position="74"/>
    </location>
</feature>
<keyword evidence="3" id="KW-1185">Reference proteome</keyword>
<evidence type="ECO:0000256" key="1">
    <source>
        <dbReference type="SAM" id="Phobius"/>
    </source>
</evidence>
<name>A0ABY5I1Z1_9FIRM</name>
<dbReference type="Pfam" id="PF04020">
    <property type="entry name" value="Phage_holin_4_2"/>
    <property type="match status" value="1"/>
</dbReference>
<dbReference type="PANTHER" id="PTHR37309">
    <property type="entry name" value="SLR0284 PROTEIN"/>
    <property type="match status" value="1"/>
</dbReference>
<gene>
    <name evidence="2" type="ORF">NMU03_15490</name>
</gene>
<feature type="transmembrane region" description="Helical" evidence="1">
    <location>
        <begin position="16"/>
        <end position="40"/>
    </location>
</feature>
<protein>
    <submittedName>
        <fullName evidence="2">Phage holin family protein</fullName>
    </submittedName>
</protein>
<accession>A0ABY5I1Z1</accession>
<evidence type="ECO:0000313" key="2">
    <source>
        <dbReference type="EMBL" id="UTY38965.1"/>
    </source>
</evidence>
<keyword evidence="1" id="KW-0472">Membrane</keyword>
<organism evidence="2 3">
    <name type="scientific">Allocoprobacillus halotolerans</name>
    <dbReference type="NCBI Taxonomy" id="2944914"/>
    <lineage>
        <taxon>Bacteria</taxon>
        <taxon>Bacillati</taxon>
        <taxon>Bacillota</taxon>
        <taxon>Erysipelotrichia</taxon>
        <taxon>Erysipelotrichales</taxon>
        <taxon>Erysipelotrichaceae</taxon>
        <taxon>Allocoprobacillus</taxon>
    </lineage>
</organism>
<keyword evidence="1" id="KW-1133">Transmembrane helix</keyword>
<dbReference type="RefSeq" id="WP_290139728.1">
    <property type="nucleotide sequence ID" value="NZ_CP101620.1"/>
</dbReference>
<proteinExistence type="predicted"/>
<dbReference type="InterPro" id="IPR007165">
    <property type="entry name" value="Phage_holin_4_2"/>
</dbReference>
<reference evidence="2" key="1">
    <citation type="submission" date="2022-07" db="EMBL/GenBank/DDBJ databases">
        <title>Faecal culturing of patients with breast cancer.</title>
        <authorList>
            <person name="Teng N.M.Y."/>
            <person name="Kiu R."/>
            <person name="Evans R."/>
            <person name="Baker D.J."/>
            <person name="Zenner C."/>
            <person name="Robinson S.D."/>
            <person name="Hall L.J."/>
        </authorList>
    </citation>
    <scope>NUCLEOTIDE SEQUENCE</scope>
    <source>
        <strain evidence="2">LH1062</strain>
    </source>
</reference>